<feature type="transmembrane region" description="Helical" evidence="6">
    <location>
        <begin position="39"/>
        <end position="57"/>
    </location>
</feature>
<dbReference type="GO" id="GO:0016020">
    <property type="term" value="C:membrane"/>
    <property type="evidence" value="ECO:0007669"/>
    <property type="project" value="UniProtKB-SubCell"/>
</dbReference>
<proteinExistence type="predicted"/>
<feature type="transmembrane region" description="Helical" evidence="6">
    <location>
        <begin position="459"/>
        <end position="483"/>
    </location>
</feature>
<dbReference type="FunCoup" id="F6PHT6">
    <property type="interactions" value="2"/>
</dbReference>
<evidence type="ECO:0000256" key="5">
    <source>
        <dbReference type="SAM" id="MobiDB-lite"/>
    </source>
</evidence>
<protein>
    <recommendedName>
        <fullName evidence="9">Integral membrane protein GPR155</fullName>
    </recommendedName>
</protein>
<feature type="compositionally biased region" description="Low complexity" evidence="5">
    <location>
        <begin position="174"/>
        <end position="186"/>
    </location>
</feature>
<feature type="transmembrane region" description="Helical" evidence="6">
    <location>
        <begin position="212"/>
        <end position="230"/>
    </location>
</feature>
<dbReference type="EMBL" id="EAAA01000233">
    <property type="status" value="NOT_ANNOTATED_CDS"/>
    <property type="molecule type" value="Genomic_DNA"/>
</dbReference>
<feature type="transmembrane region" description="Helical" evidence="6">
    <location>
        <begin position="428"/>
        <end position="447"/>
    </location>
</feature>
<feature type="transmembrane region" description="Helical" evidence="6">
    <location>
        <begin position="537"/>
        <end position="559"/>
    </location>
</feature>
<feature type="transmembrane region" description="Helical" evidence="6">
    <location>
        <begin position="398"/>
        <end position="416"/>
    </location>
</feature>
<evidence type="ECO:0000313" key="7">
    <source>
        <dbReference type="Ensembl" id="ENSCINP00000001108.3"/>
    </source>
</evidence>
<dbReference type="GeneTree" id="ENSGT00390000004153"/>
<dbReference type="AlphaFoldDB" id="F6PHT6"/>
<feature type="transmembrane region" description="Helical" evidence="6">
    <location>
        <begin position="132"/>
        <end position="154"/>
    </location>
</feature>
<dbReference type="PANTHER" id="PTHR22829:SF5">
    <property type="entry name" value="INTEGRAL MEMBRANE PROTEIN GPR155"/>
    <property type="match status" value="1"/>
</dbReference>
<dbReference type="GO" id="GO:0055085">
    <property type="term" value="P:transmembrane transport"/>
    <property type="evidence" value="ECO:0007669"/>
    <property type="project" value="InterPro"/>
</dbReference>
<accession>F6PHT6</accession>
<feature type="transmembrane region" description="Helical" evidence="6">
    <location>
        <begin position="242"/>
        <end position="260"/>
    </location>
</feature>
<dbReference type="PANTHER" id="PTHR22829">
    <property type="entry name" value="DEP DOMAIN PROTEIN"/>
    <property type="match status" value="1"/>
</dbReference>
<name>F6PHT6_CIOIN</name>
<keyword evidence="3 6" id="KW-1133">Transmembrane helix</keyword>
<dbReference type="InterPro" id="IPR004776">
    <property type="entry name" value="Mem_transp_PIN-like"/>
</dbReference>
<evidence type="ECO:0000313" key="8">
    <source>
        <dbReference type="Proteomes" id="UP000008144"/>
    </source>
</evidence>
<evidence type="ECO:0000256" key="3">
    <source>
        <dbReference type="ARBA" id="ARBA00022989"/>
    </source>
</evidence>
<reference evidence="7" key="4">
    <citation type="submission" date="2025-09" db="UniProtKB">
        <authorList>
            <consortium name="Ensembl"/>
        </authorList>
    </citation>
    <scope>IDENTIFICATION</scope>
</reference>
<dbReference type="HOGENOM" id="CLU_514163_0_0_1"/>
<reference evidence="7" key="2">
    <citation type="journal article" date="2008" name="Genome Biol.">
        <title>Improved genome assembly and evidence-based global gene model set for the chordate Ciona intestinalis: new insight into intron and operon populations.</title>
        <authorList>
            <person name="Satou Y."/>
            <person name="Mineta K."/>
            <person name="Ogasawara M."/>
            <person name="Sasakura Y."/>
            <person name="Shoguchi E."/>
            <person name="Ueno K."/>
            <person name="Yamada L."/>
            <person name="Matsumoto J."/>
            <person name="Wasserscheid J."/>
            <person name="Dewar K."/>
            <person name="Wiley G.B."/>
            <person name="Macmil S.L."/>
            <person name="Roe B.A."/>
            <person name="Zeller R.W."/>
            <person name="Hastings K.E."/>
            <person name="Lemaire P."/>
            <person name="Lindquist E."/>
            <person name="Endo T."/>
            <person name="Hotta K."/>
            <person name="Inaba K."/>
        </authorList>
    </citation>
    <scope>NUCLEOTIDE SEQUENCE [LARGE SCALE GENOMIC DNA]</scope>
    <source>
        <strain evidence="7">wild type</strain>
    </source>
</reference>
<evidence type="ECO:0008006" key="9">
    <source>
        <dbReference type="Google" id="ProtNLM"/>
    </source>
</evidence>
<comment type="subcellular location">
    <subcellularLocation>
        <location evidence="1">Membrane</location>
        <topology evidence="1">Multi-pass membrane protein</topology>
    </subcellularLocation>
</comment>
<feature type="transmembrane region" description="Helical" evidence="6">
    <location>
        <begin position="495"/>
        <end position="517"/>
    </location>
</feature>
<reference evidence="7" key="3">
    <citation type="submission" date="2025-08" db="UniProtKB">
        <authorList>
            <consortium name="Ensembl"/>
        </authorList>
    </citation>
    <scope>IDENTIFICATION</scope>
</reference>
<sequence>MSAAGFTNLFPALVNCFVIIIFGYLAGWFNVVTPSQGKGISNFVATFALPATIFKSMVELNFATVNWSFMLACMFGKATVFILVIVLTLIMLRRNGVGRSALYAIFATQSNDFALGYPIVKVLYAKTHPELLQYIYLAAPVSLLILNPIGFIMLEIDKQWRKEDSDTNDGNELDSSPCDDCPSSESCSTVKSVEVETAITGWKLAFKIFKGVLFNPIVLMVFLGLAFHFICGGKLPYLPKQILTTLANSFSATALFYLGLSMVGKLSKQKGVNLLVPCVLIVAKILLLPILIRLFMYLFSSVLPVHVPQITNTTTNTSTSYLTTLSNFGFLYGTFPTAPSVIIYATKYGMEVDRLASGMVLCTTLSAPIMYVSAWTLSIPSMQYNFYKSQVILVDRDVSIVGIMCALWCIAVFMGTKKFRRVPHIITLFLTCSMFFMCVVAVVAMSSKSYSNTAKLICYALLFFGVKSTRLLSVSLAISLLVIKIYGEAKLWQLRWFFIFVPGLLSAGLTLVVISVSDHKVIDQVDNPVFALGFTQQIASCIVIGLCLATTIVCLVILFRLPNLFDSHKSTLSNSDSFSLS</sequence>
<feature type="transmembrane region" description="Helical" evidence="6">
    <location>
        <begin position="272"/>
        <end position="299"/>
    </location>
</feature>
<feature type="transmembrane region" description="Helical" evidence="6">
    <location>
        <begin position="102"/>
        <end position="120"/>
    </location>
</feature>
<feature type="transmembrane region" description="Helical" evidence="6">
    <location>
        <begin position="358"/>
        <end position="378"/>
    </location>
</feature>
<dbReference type="Ensembl" id="ENSCINT00000001108.3">
    <property type="protein sequence ID" value="ENSCINP00000001108.3"/>
    <property type="gene ID" value="ENSCING00000012876.2"/>
</dbReference>
<feature type="region of interest" description="Disordered" evidence="5">
    <location>
        <begin position="165"/>
        <end position="186"/>
    </location>
</feature>
<keyword evidence="4 6" id="KW-0472">Membrane</keyword>
<dbReference type="GO" id="GO:0030514">
    <property type="term" value="P:negative regulation of BMP signaling pathway"/>
    <property type="evidence" value="ECO:0000318"/>
    <property type="project" value="GO_Central"/>
</dbReference>
<evidence type="ECO:0000256" key="4">
    <source>
        <dbReference type="ARBA" id="ARBA00023136"/>
    </source>
</evidence>
<evidence type="ECO:0000256" key="6">
    <source>
        <dbReference type="SAM" id="Phobius"/>
    </source>
</evidence>
<reference evidence="8" key="1">
    <citation type="journal article" date="2002" name="Science">
        <title>The draft genome of Ciona intestinalis: insights into chordate and vertebrate origins.</title>
        <authorList>
            <person name="Dehal P."/>
            <person name="Satou Y."/>
            <person name="Campbell R.K."/>
            <person name="Chapman J."/>
            <person name="Degnan B."/>
            <person name="De Tomaso A."/>
            <person name="Davidson B."/>
            <person name="Di Gregorio A."/>
            <person name="Gelpke M."/>
            <person name="Goodstein D.M."/>
            <person name="Harafuji N."/>
            <person name="Hastings K.E."/>
            <person name="Ho I."/>
            <person name="Hotta K."/>
            <person name="Huang W."/>
            <person name="Kawashima T."/>
            <person name="Lemaire P."/>
            <person name="Martinez D."/>
            <person name="Meinertzhagen I.A."/>
            <person name="Necula S."/>
            <person name="Nonaka M."/>
            <person name="Putnam N."/>
            <person name="Rash S."/>
            <person name="Saiga H."/>
            <person name="Satake M."/>
            <person name="Terry A."/>
            <person name="Yamada L."/>
            <person name="Wang H.G."/>
            <person name="Awazu S."/>
            <person name="Azumi K."/>
            <person name="Boore J."/>
            <person name="Branno M."/>
            <person name="Chin-Bow S."/>
            <person name="DeSantis R."/>
            <person name="Doyle S."/>
            <person name="Francino P."/>
            <person name="Keys D.N."/>
            <person name="Haga S."/>
            <person name="Hayashi H."/>
            <person name="Hino K."/>
            <person name="Imai K.S."/>
            <person name="Inaba K."/>
            <person name="Kano S."/>
            <person name="Kobayashi K."/>
            <person name="Kobayashi M."/>
            <person name="Lee B.I."/>
            <person name="Makabe K.W."/>
            <person name="Manohar C."/>
            <person name="Matassi G."/>
            <person name="Medina M."/>
            <person name="Mochizuki Y."/>
            <person name="Mount S."/>
            <person name="Morishita T."/>
            <person name="Miura S."/>
            <person name="Nakayama A."/>
            <person name="Nishizaka S."/>
            <person name="Nomoto H."/>
            <person name="Ohta F."/>
            <person name="Oishi K."/>
            <person name="Rigoutsos I."/>
            <person name="Sano M."/>
            <person name="Sasaki A."/>
            <person name="Sasakura Y."/>
            <person name="Shoguchi E."/>
            <person name="Shin-i T."/>
            <person name="Spagnuolo A."/>
            <person name="Stainier D."/>
            <person name="Suzuki M.M."/>
            <person name="Tassy O."/>
            <person name="Takatori N."/>
            <person name="Tokuoka M."/>
            <person name="Yagi K."/>
            <person name="Yoshizaki F."/>
            <person name="Wada S."/>
            <person name="Zhang C."/>
            <person name="Hyatt P.D."/>
            <person name="Larimer F."/>
            <person name="Detter C."/>
            <person name="Doggett N."/>
            <person name="Glavina T."/>
            <person name="Hawkins T."/>
            <person name="Richardson P."/>
            <person name="Lucas S."/>
            <person name="Kohara Y."/>
            <person name="Levine M."/>
            <person name="Satoh N."/>
            <person name="Rokhsar D.S."/>
        </authorList>
    </citation>
    <scope>NUCLEOTIDE SEQUENCE [LARGE SCALE GENOMIC DNA]</scope>
</reference>
<dbReference type="InParanoid" id="F6PHT6"/>
<dbReference type="InterPro" id="IPR051832">
    <property type="entry name" value="mTOR-Rac_regulators"/>
</dbReference>
<organism evidence="7 8">
    <name type="scientific">Ciona intestinalis</name>
    <name type="common">Transparent sea squirt</name>
    <name type="synonym">Ascidia intestinalis</name>
    <dbReference type="NCBI Taxonomy" id="7719"/>
    <lineage>
        <taxon>Eukaryota</taxon>
        <taxon>Metazoa</taxon>
        <taxon>Chordata</taxon>
        <taxon>Tunicata</taxon>
        <taxon>Ascidiacea</taxon>
        <taxon>Phlebobranchia</taxon>
        <taxon>Cionidae</taxon>
        <taxon>Ciona</taxon>
    </lineage>
</organism>
<keyword evidence="2 6" id="KW-0812">Transmembrane</keyword>
<evidence type="ECO:0000256" key="2">
    <source>
        <dbReference type="ARBA" id="ARBA00022692"/>
    </source>
</evidence>
<dbReference type="OMA" id="LEWHEYR"/>
<feature type="transmembrane region" description="Helical" evidence="6">
    <location>
        <begin position="69"/>
        <end position="90"/>
    </location>
</feature>
<dbReference type="Proteomes" id="UP000008144">
    <property type="component" value="Chromosome 1"/>
</dbReference>
<feature type="transmembrane region" description="Helical" evidence="6">
    <location>
        <begin position="328"/>
        <end position="346"/>
    </location>
</feature>
<keyword evidence="8" id="KW-1185">Reference proteome</keyword>
<feature type="transmembrane region" description="Helical" evidence="6">
    <location>
        <begin position="12"/>
        <end position="32"/>
    </location>
</feature>
<dbReference type="Pfam" id="PF03547">
    <property type="entry name" value="Mem_trans"/>
    <property type="match status" value="1"/>
</dbReference>
<evidence type="ECO:0000256" key="1">
    <source>
        <dbReference type="ARBA" id="ARBA00004141"/>
    </source>
</evidence>